<dbReference type="InterPro" id="IPR011990">
    <property type="entry name" value="TPR-like_helical_dom_sf"/>
</dbReference>
<dbReference type="InterPro" id="IPR019734">
    <property type="entry name" value="TPR_rpt"/>
</dbReference>
<dbReference type="Pfam" id="PF14559">
    <property type="entry name" value="TPR_19"/>
    <property type="match status" value="1"/>
</dbReference>
<feature type="repeat" description="TPR" evidence="1">
    <location>
        <begin position="133"/>
        <end position="166"/>
    </location>
</feature>
<evidence type="ECO:0000313" key="3">
    <source>
        <dbReference type="Proteomes" id="UP000030129"/>
    </source>
</evidence>
<gene>
    <name evidence="2" type="ORF">Q763_07110</name>
</gene>
<keyword evidence="3" id="KW-1185">Reference proteome</keyword>
<sequence>MNLSHEEEDRSLSLSKFESMLKTNKVFFFDSEEFEDIILHYLDSGKINLAKKALKLGLEQHPKSTGLKLVQVELLVFDDRLDIAERLLNDLYAIEPTNEEIYIQKANIYSKRDQHDKAVELLHVALKYTDDYADVYSLIGMEYLFMDNLEQAKESFIKCLEEDTDDHSALYNVVYCFDFLDQNLEAIDFLNSFIDRNPYSDVAWHQLGRQYYAVNNFEQALRAFDYATLIDESFLGAFLEKAKTLEKLKRYEEAIGCYNITMELDDPTSFALLRVGKCYERLGDHEKALKFYLKTVHEDPLLDKAWIAITDFYIRRQNYQKALYYANKAIGIDNENKMYWKRYAVINKALNFHEEAEEGYRKAVEYGDYQLDTWLFWTDTLQFLGEYETAANTLLQASEYYPEEYEVEYRLAGLYFMMHQEDKGVFHLSNGLRLNFKNHVLLEEFFPTIWENTTVQETIKKNRAK</sequence>
<dbReference type="Gene3D" id="1.25.40.10">
    <property type="entry name" value="Tetratricopeptide repeat domain"/>
    <property type="match status" value="2"/>
</dbReference>
<proteinExistence type="predicted"/>
<dbReference type="SMART" id="SM00028">
    <property type="entry name" value="TPR"/>
    <property type="match status" value="9"/>
</dbReference>
<feature type="repeat" description="TPR" evidence="1">
    <location>
        <begin position="269"/>
        <end position="302"/>
    </location>
</feature>
<dbReference type="PROSITE" id="PS50005">
    <property type="entry name" value="TPR"/>
    <property type="match status" value="4"/>
</dbReference>
<dbReference type="AlphaFoldDB" id="A0A0A2LP12"/>
<feature type="repeat" description="TPR" evidence="1">
    <location>
        <begin position="201"/>
        <end position="234"/>
    </location>
</feature>
<comment type="caution">
    <text evidence="2">The sequence shown here is derived from an EMBL/GenBank/DDBJ whole genome shotgun (WGS) entry which is preliminary data.</text>
</comment>
<dbReference type="Proteomes" id="UP000030129">
    <property type="component" value="Unassembled WGS sequence"/>
</dbReference>
<accession>A0A0A2LP12</accession>
<dbReference type="STRING" id="1406840.Q763_07110"/>
<dbReference type="EMBL" id="JRLV01000006">
    <property type="protein sequence ID" value="KGO82027.1"/>
    <property type="molecule type" value="Genomic_DNA"/>
</dbReference>
<dbReference type="Pfam" id="PF13432">
    <property type="entry name" value="TPR_16"/>
    <property type="match status" value="1"/>
</dbReference>
<feature type="repeat" description="TPR" evidence="1">
    <location>
        <begin position="303"/>
        <end position="336"/>
    </location>
</feature>
<evidence type="ECO:0000313" key="2">
    <source>
        <dbReference type="EMBL" id="KGO82027.1"/>
    </source>
</evidence>
<dbReference type="RefSeq" id="WP_035132569.1">
    <property type="nucleotide sequence ID" value="NZ_JRLV01000006.1"/>
</dbReference>
<name>A0A0A2LP12_9FLAO</name>
<keyword evidence="1" id="KW-0802">TPR repeat</keyword>
<dbReference type="PANTHER" id="PTHR12558">
    <property type="entry name" value="CELL DIVISION CYCLE 16,23,27"/>
    <property type="match status" value="1"/>
</dbReference>
<dbReference type="PANTHER" id="PTHR12558:SF13">
    <property type="entry name" value="CELL DIVISION CYCLE PROTEIN 27 HOMOLOG"/>
    <property type="match status" value="1"/>
</dbReference>
<dbReference type="SUPFAM" id="SSF48452">
    <property type="entry name" value="TPR-like"/>
    <property type="match status" value="2"/>
</dbReference>
<protein>
    <submittedName>
        <fullName evidence="2">Tetratricopeptide repeat protein</fullName>
    </submittedName>
</protein>
<organism evidence="2 3">
    <name type="scientific">Flavobacterium beibuense F44-8</name>
    <dbReference type="NCBI Taxonomy" id="1406840"/>
    <lineage>
        <taxon>Bacteria</taxon>
        <taxon>Pseudomonadati</taxon>
        <taxon>Bacteroidota</taxon>
        <taxon>Flavobacteriia</taxon>
        <taxon>Flavobacteriales</taxon>
        <taxon>Flavobacteriaceae</taxon>
        <taxon>Flavobacterium</taxon>
    </lineage>
</organism>
<dbReference type="eggNOG" id="COG0457">
    <property type="taxonomic scope" value="Bacteria"/>
</dbReference>
<reference evidence="2 3" key="1">
    <citation type="submission" date="2013-09" db="EMBL/GenBank/DDBJ databases">
        <authorList>
            <person name="Zeng Z."/>
            <person name="Chen C."/>
        </authorList>
    </citation>
    <scope>NUCLEOTIDE SEQUENCE [LARGE SCALE GENOMIC DNA]</scope>
    <source>
        <strain evidence="2 3">F44-8</strain>
    </source>
</reference>
<evidence type="ECO:0000256" key="1">
    <source>
        <dbReference type="PROSITE-ProRule" id="PRU00339"/>
    </source>
</evidence>